<dbReference type="EMBL" id="MJFZ01000745">
    <property type="protein sequence ID" value="RAW25491.1"/>
    <property type="molecule type" value="Genomic_DNA"/>
</dbReference>
<evidence type="ECO:0000313" key="1">
    <source>
        <dbReference type="EMBL" id="RAW25491.1"/>
    </source>
</evidence>
<organism evidence="1 2">
    <name type="scientific">Phytophthora cactorum</name>
    <dbReference type="NCBI Taxonomy" id="29920"/>
    <lineage>
        <taxon>Eukaryota</taxon>
        <taxon>Sar</taxon>
        <taxon>Stramenopiles</taxon>
        <taxon>Oomycota</taxon>
        <taxon>Peronosporomycetes</taxon>
        <taxon>Peronosporales</taxon>
        <taxon>Peronosporaceae</taxon>
        <taxon>Phytophthora</taxon>
    </lineage>
</organism>
<dbReference type="Proteomes" id="UP000251314">
    <property type="component" value="Unassembled WGS sequence"/>
</dbReference>
<comment type="caution">
    <text evidence="1">The sequence shown here is derived from an EMBL/GenBank/DDBJ whole genome shotgun (WGS) entry which is preliminary data.</text>
</comment>
<evidence type="ECO:0000313" key="2">
    <source>
        <dbReference type="Proteomes" id="UP000251314"/>
    </source>
</evidence>
<proteinExistence type="predicted"/>
<keyword evidence="2" id="KW-1185">Reference proteome</keyword>
<name>A0A329RMD6_9STRA</name>
<gene>
    <name evidence="1" type="ORF">PC110_g18098</name>
</gene>
<reference evidence="1 2" key="1">
    <citation type="submission" date="2018-01" db="EMBL/GenBank/DDBJ databases">
        <title>Draft genome of the strawberry crown rot pathogen Phytophthora cactorum.</title>
        <authorList>
            <person name="Armitage A.D."/>
            <person name="Lysoe E."/>
            <person name="Nellist C.F."/>
            <person name="Harrison R.J."/>
            <person name="Brurberg M.B."/>
        </authorList>
    </citation>
    <scope>NUCLEOTIDE SEQUENCE [LARGE SCALE GENOMIC DNA]</scope>
    <source>
        <strain evidence="1 2">10300</strain>
    </source>
</reference>
<protein>
    <submittedName>
        <fullName evidence="1">Uncharacterized protein</fullName>
    </submittedName>
</protein>
<dbReference type="AlphaFoldDB" id="A0A329RMD6"/>
<dbReference type="VEuPathDB" id="FungiDB:PC110_g18098"/>
<sequence>MASFIKLDSTNLVQNGLNNTVKYDFVGSSANFKDNDIAIQSISMYCSDFNIDSLAFGNTTFKIEVPTPATTSTISGTLQDGWYSYADINRAIQNALINTGAYLINGTTNVFFIQIAENSTYYACQLDCSPTPTTIGTYTRPATGLYSSGGSGLPTTSRDLRLIIDNAAFGEVLGFLLGTFPSSSTTTATSMLSNIIPQVHPTSTYIVHCDLIQNDYVAAGDLLAAFDRGEASIGQLITYQPSNYAWVKVHDGARASITVSIWNQANQPVHFRDISFSIMLLIKPRDYVINK</sequence>
<dbReference type="OrthoDB" id="101790at2759"/>
<accession>A0A329RMD6</accession>